<organism evidence="1 2">
    <name type="scientific">Corynebacterium hindlerae</name>
    <dbReference type="NCBI Taxonomy" id="699041"/>
    <lineage>
        <taxon>Bacteria</taxon>
        <taxon>Bacillati</taxon>
        <taxon>Actinomycetota</taxon>
        <taxon>Actinomycetes</taxon>
        <taxon>Mycobacteriales</taxon>
        <taxon>Corynebacteriaceae</taxon>
        <taxon>Corynebacterium</taxon>
    </lineage>
</organism>
<dbReference type="Proteomes" id="UP000515570">
    <property type="component" value="Chromosome"/>
</dbReference>
<dbReference type="RefSeq" id="WP_182384890.1">
    <property type="nucleotide sequence ID" value="NZ_CP059833.1"/>
</dbReference>
<reference evidence="1 2" key="1">
    <citation type="submission" date="2020-07" db="EMBL/GenBank/DDBJ databases">
        <title>non toxigenic Corynebacterium sp. nov from a clinical source.</title>
        <authorList>
            <person name="Bernier A.-M."/>
            <person name="Bernard K."/>
        </authorList>
    </citation>
    <scope>NUCLEOTIDE SEQUENCE [LARGE SCALE GENOMIC DNA]</scope>
    <source>
        <strain evidence="2">NML 93-0612</strain>
    </source>
</reference>
<sequence>MGGALIPVFKLPEFRAAAVEANRRIPLLQRGSVETQQHVATLRKAGLWWASADMTALAVHTADSLPPWTPGVVRPAKTGFMVWSEPVGMAGLEELLPVQAVHWSINHQGHLNLTMFGQSKDGGVWRGMREIGVFTTDAWAAFDPASVQLVDRHAAHIIHVLGCSWLLIQQPTVATTRRAKATGGTSAKRAKKSAESVQVIELRRLATPPRADHTKEPRQVEHTHRWMVRGHWRQQRVGPGRQFVKPVFVTPHVRGPEGLPLKTERVQAWRR</sequence>
<keyword evidence="2" id="KW-1185">Reference proteome</keyword>
<accession>A0A7G5FBT9</accession>
<dbReference type="AlphaFoldDB" id="A0A7G5FBT9"/>
<proteinExistence type="predicted"/>
<dbReference type="EMBL" id="CP059833">
    <property type="protein sequence ID" value="QMV84080.1"/>
    <property type="molecule type" value="Genomic_DNA"/>
</dbReference>
<evidence type="ECO:0000313" key="1">
    <source>
        <dbReference type="EMBL" id="QMV84080.1"/>
    </source>
</evidence>
<gene>
    <name evidence="1" type="ORF">HW450_06695</name>
</gene>
<protein>
    <submittedName>
        <fullName evidence="1">Uncharacterized protein</fullName>
    </submittedName>
</protein>
<evidence type="ECO:0000313" key="2">
    <source>
        <dbReference type="Proteomes" id="UP000515570"/>
    </source>
</evidence>
<name>A0A7G5FBT9_9CORY</name>